<dbReference type="GO" id="GO:2001295">
    <property type="term" value="P:malonyl-CoA biosynthetic process"/>
    <property type="evidence" value="ECO:0007669"/>
    <property type="project" value="UniProtKB-UniPathway"/>
</dbReference>
<dbReference type="InterPro" id="IPR011053">
    <property type="entry name" value="Single_hybrid_motif"/>
</dbReference>
<sequence>MKKLLIANRGEIALRVLRAARDLEIGTVSVYSQDDQGALHRILADEAVALDGAGPAAYLDMAGIIAAARASGCDAIHPGYGFLSERADFAQACHDAGIRFIGPTVEQLALFGDKGRALELAADSDVPVMPATRGAATLEEIASFFDKQGGAGVVIKAVGGGGGRGMRVVRRREDLAEAYARCRSEASSAFGIDAVYAERLVARARHIEVQIAGDGAHVIALGERDCTLQRRFQKLVEIAPSPVLKPQLREQIIKAALRLARRVNYQSLGTFEFLVEETESGEQKDFVFIEANPRLQVEHTITEQVTGVDLVALQIGIAAGQTLSELGLDPAAPPPPRGFAIQVRINAEMTDAQGLARPAHGRLERFDPPSGPDVRVDTHGYAGYEPSPNFDTLLAKLIVTSAAPKFDAAVRRLQRSLAEFRIAGVPTNLNLLRALVQRDDFLAQDVHTRHFEAIVQELTAAAEALAQDGRAHEALLRGAARPSPALAPRHVDPEEEISEGLVAIRAPLTGRVVEIAVALDELVKPGQTVAVLDAMKMEHAIAADCGGRVVDLRLEPGALVAESQVLIVLEQLEADGIAVAAAQQTDPNAIRADLQRVLDRHAYLNDAARPDAVARRRSRGQRTARENVADLCDPDTFVEYGALALAAQSSRRTQQDLIVNTPADGLITGIGNINGELVGKERARSAVMAYDATVMAGTQGKRNHIKTDRIVEVALRDELPLVLFGEGGGGRPGDVDFPSVSGLYQPSFAAFAELSGNVPVVGIVSGRCFAGNAAFLGCCDVIIADKSANIGMAGPAMIEGGGLGIFRPEEVGPASVQVANGVVDILVDNEAEAVQAAKHYLSMFQGRMAQWSAPDALALRHVVPENRLRVYDTRKAIEGIADVGSVLMLRVGFGAGIHIALARVEGQPVGIMANNPYHLGGAIDADAADKASRFMQLCDAHGLPIISLIDTPGFMVGPECEARAQVRHVSRMFLTAAKLRVALLAVTLRKGYGLGAMAMAGGGFRSASFTVSWPTGEFGPMGLEGAVRLGFKKELEAVPDGPERKALFDRLVTQSYERGHAINTAAAVEIDAVIDPAQTRKWIAQGIASADVRSRRARRGFIDAW</sequence>
<dbReference type="InterPro" id="IPR013815">
    <property type="entry name" value="ATP_grasp_subdomain_1"/>
</dbReference>
<evidence type="ECO:0000313" key="15">
    <source>
        <dbReference type="EMBL" id="SCU76779.1"/>
    </source>
</evidence>
<evidence type="ECO:0000256" key="5">
    <source>
        <dbReference type="ARBA" id="ARBA00022741"/>
    </source>
</evidence>
<dbReference type="PROSITE" id="PS50975">
    <property type="entry name" value="ATP_GRASP"/>
    <property type="match status" value="1"/>
</dbReference>
<dbReference type="EC" id="6.4.1.2" evidence="3"/>
<dbReference type="Gene3D" id="3.30.1490.20">
    <property type="entry name" value="ATP-grasp fold, A domain"/>
    <property type="match status" value="1"/>
</dbReference>
<dbReference type="InterPro" id="IPR034733">
    <property type="entry name" value="AcCoA_carboxyl_beta"/>
</dbReference>
<dbReference type="Gene3D" id="3.40.50.20">
    <property type="match status" value="1"/>
</dbReference>
<evidence type="ECO:0000259" key="10">
    <source>
        <dbReference type="PROSITE" id="PS50968"/>
    </source>
</evidence>
<feature type="domain" description="ATP-grasp" evidence="11">
    <location>
        <begin position="118"/>
        <end position="319"/>
    </location>
</feature>
<evidence type="ECO:0000256" key="7">
    <source>
        <dbReference type="ARBA" id="ARBA00023267"/>
    </source>
</evidence>
<gene>
    <name evidence="15" type="ORF">CNECB9_3430043</name>
</gene>
<evidence type="ECO:0000256" key="3">
    <source>
        <dbReference type="ARBA" id="ARBA00013058"/>
    </source>
</evidence>
<dbReference type="InterPro" id="IPR005481">
    <property type="entry name" value="BC-like_N"/>
</dbReference>
<dbReference type="SUPFAM" id="SSF51230">
    <property type="entry name" value="Single hybrid motif"/>
    <property type="match status" value="1"/>
</dbReference>
<dbReference type="PANTHER" id="PTHR48095">
    <property type="entry name" value="PYRUVATE CARBOXYLASE SUBUNIT A"/>
    <property type="match status" value="1"/>
</dbReference>
<dbReference type="PROSITE" id="PS50980">
    <property type="entry name" value="COA_CT_NTER"/>
    <property type="match status" value="1"/>
</dbReference>
<dbReference type="GO" id="GO:0005524">
    <property type="term" value="F:ATP binding"/>
    <property type="evidence" value="ECO:0007669"/>
    <property type="project" value="UniProtKB-UniRule"/>
</dbReference>
<dbReference type="Pfam" id="PF02785">
    <property type="entry name" value="Biotin_carb_C"/>
    <property type="match status" value="1"/>
</dbReference>
<feature type="domain" description="CoA carboxyltransferase N-terminal" evidence="13">
    <location>
        <begin position="582"/>
        <end position="857"/>
    </location>
</feature>
<dbReference type="InterPro" id="IPR011764">
    <property type="entry name" value="Biotin_carboxylation_dom"/>
</dbReference>
<dbReference type="Pfam" id="PF00289">
    <property type="entry name" value="Biotin_carb_N"/>
    <property type="match status" value="1"/>
</dbReference>
<feature type="domain" description="CoA carboxyltransferase C-terminal" evidence="14">
    <location>
        <begin position="850"/>
        <end position="1105"/>
    </location>
</feature>
<keyword evidence="8" id="KW-0511">Multifunctional enzyme</keyword>
<name>A0A1K0JNV9_CUPNE</name>
<evidence type="ECO:0000256" key="1">
    <source>
        <dbReference type="ARBA" id="ARBA00001953"/>
    </source>
</evidence>
<accession>A0A1K0JNV9</accession>
<dbReference type="InterPro" id="IPR051602">
    <property type="entry name" value="ACC_Biotin_Carboxylase"/>
</dbReference>
<dbReference type="PANTHER" id="PTHR48095:SF5">
    <property type="entry name" value="BLL7292 PROTEIN"/>
    <property type="match status" value="1"/>
</dbReference>
<evidence type="ECO:0000256" key="4">
    <source>
        <dbReference type="ARBA" id="ARBA00022598"/>
    </source>
</evidence>
<keyword evidence="15" id="KW-0670">Pyruvate</keyword>
<comment type="pathway">
    <text evidence="2">Lipid metabolism; malonyl-CoA biosynthesis; malonyl-CoA from acetyl-CoA: step 1/1.</text>
</comment>
<evidence type="ECO:0000259" key="13">
    <source>
        <dbReference type="PROSITE" id="PS50980"/>
    </source>
</evidence>
<keyword evidence="15" id="KW-0808">Transferase</keyword>
<evidence type="ECO:0000256" key="8">
    <source>
        <dbReference type="ARBA" id="ARBA00023268"/>
    </source>
</evidence>
<dbReference type="PROSITE" id="PS00867">
    <property type="entry name" value="CPSASE_2"/>
    <property type="match status" value="1"/>
</dbReference>
<dbReference type="InterPro" id="IPR001882">
    <property type="entry name" value="Biotin_BS"/>
</dbReference>
<dbReference type="InterPro" id="IPR016185">
    <property type="entry name" value="PreATP-grasp_dom_sf"/>
</dbReference>
<dbReference type="GO" id="GO:0046872">
    <property type="term" value="F:metal ion binding"/>
    <property type="evidence" value="ECO:0007669"/>
    <property type="project" value="InterPro"/>
</dbReference>
<dbReference type="PROSITE" id="PS50968">
    <property type="entry name" value="BIOTINYL_LIPOYL"/>
    <property type="match status" value="1"/>
</dbReference>
<evidence type="ECO:0000256" key="9">
    <source>
        <dbReference type="PROSITE-ProRule" id="PRU00409"/>
    </source>
</evidence>
<dbReference type="SUPFAM" id="SSF56059">
    <property type="entry name" value="Glutathione synthetase ATP-binding domain-like"/>
    <property type="match status" value="1"/>
</dbReference>
<dbReference type="InterPro" id="IPR011054">
    <property type="entry name" value="Rudment_hybrid_motif"/>
</dbReference>
<dbReference type="UniPathway" id="UPA00655">
    <property type="reaction ID" value="UER00711"/>
</dbReference>
<organism evidence="15">
    <name type="scientific">Cupriavidus necator</name>
    <name type="common">Alcaligenes eutrophus</name>
    <name type="synonym">Ralstonia eutropha</name>
    <dbReference type="NCBI Taxonomy" id="106590"/>
    <lineage>
        <taxon>Bacteria</taxon>
        <taxon>Pseudomonadati</taxon>
        <taxon>Pseudomonadota</taxon>
        <taxon>Betaproteobacteria</taxon>
        <taxon>Burkholderiales</taxon>
        <taxon>Burkholderiaceae</taxon>
        <taxon>Cupriavidus</taxon>
    </lineage>
</organism>
<dbReference type="InterPro" id="IPR005482">
    <property type="entry name" value="Biotin_COase_C"/>
</dbReference>
<dbReference type="SUPFAM" id="SSF52096">
    <property type="entry name" value="ClpP/crotonase"/>
    <property type="match status" value="2"/>
</dbReference>
<dbReference type="InterPro" id="IPR029045">
    <property type="entry name" value="ClpP/crotonase-like_dom_sf"/>
</dbReference>
<dbReference type="Gene3D" id="2.40.50.100">
    <property type="match status" value="1"/>
</dbReference>
<dbReference type="SMART" id="SM00878">
    <property type="entry name" value="Biotin_carb_C"/>
    <property type="match status" value="1"/>
</dbReference>
<reference evidence="15" key="1">
    <citation type="submission" date="2016-09" db="EMBL/GenBank/DDBJ databases">
        <authorList>
            <person name="Capua I."/>
            <person name="De Benedictis P."/>
            <person name="Joannis T."/>
            <person name="Lombin L.H."/>
            <person name="Cattoli G."/>
        </authorList>
    </citation>
    <scope>NUCLEOTIDE SEQUENCE</scope>
    <source>
        <strain evidence="15">B9</strain>
    </source>
</reference>
<evidence type="ECO:0000259" key="12">
    <source>
        <dbReference type="PROSITE" id="PS50979"/>
    </source>
</evidence>
<dbReference type="InterPro" id="IPR000089">
    <property type="entry name" value="Biotin_lipoyl"/>
</dbReference>
<dbReference type="Pfam" id="PF00364">
    <property type="entry name" value="Biotin_lipoyl"/>
    <property type="match status" value="1"/>
</dbReference>
<dbReference type="GO" id="GO:0003989">
    <property type="term" value="F:acetyl-CoA carboxylase activity"/>
    <property type="evidence" value="ECO:0007669"/>
    <property type="project" value="UniProtKB-EC"/>
</dbReference>
<feature type="domain" description="Lipoyl-binding" evidence="10">
    <location>
        <begin position="492"/>
        <end position="570"/>
    </location>
</feature>
<evidence type="ECO:0000259" key="11">
    <source>
        <dbReference type="PROSITE" id="PS50975"/>
    </source>
</evidence>
<dbReference type="InterPro" id="IPR011761">
    <property type="entry name" value="ATP-grasp"/>
</dbReference>
<keyword evidence="7" id="KW-0092">Biotin</keyword>
<dbReference type="Gene3D" id="3.90.226.10">
    <property type="entry name" value="2-enoyl-CoA Hydratase, Chain A, domain 1"/>
    <property type="match status" value="2"/>
</dbReference>
<evidence type="ECO:0000259" key="14">
    <source>
        <dbReference type="PROSITE" id="PS50989"/>
    </source>
</evidence>
<dbReference type="PROSITE" id="PS00188">
    <property type="entry name" value="BIOTIN"/>
    <property type="match status" value="1"/>
</dbReference>
<dbReference type="RefSeq" id="WP_340526499.1">
    <property type="nucleotide sequence ID" value="NZ_FMSH01000272.1"/>
</dbReference>
<evidence type="ECO:0000256" key="6">
    <source>
        <dbReference type="ARBA" id="ARBA00022840"/>
    </source>
</evidence>
<dbReference type="Gene3D" id="3.30.470.20">
    <property type="entry name" value="ATP-grasp fold, B domain"/>
    <property type="match status" value="1"/>
</dbReference>
<evidence type="ECO:0000256" key="2">
    <source>
        <dbReference type="ARBA" id="ARBA00004956"/>
    </source>
</evidence>
<dbReference type="GO" id="GO:0016740">
    <property type="term" value="F:transferase activity"/>
    <property type="evidence" value="ECO:0007669"/>
    <property type="project" value="UniProtKB-KW"/>
</dbReference>
<feature type="domain" description="Biotin carboxylation" evidence="12">
    <location>
        <begin position="1"/>
        <end position="456"/>
    </location>
</feature>
<keyword evidence="4 15" id="KW-0436">Ligase</keyword>
<comment type="cofactor">
    <cofactor evidence="1">
        <name>biotin</name>
        <dbReference type="ChEBI" id="CHEBI:57586"/>
    </cofactor>
</comment>
<dbReference type="PROSITE" id="PS50979">
    <property type="entry name" value="BC"/>
    <property type="match status" value="1"/>
</dbReference>
<keyword evidence="6 9" id="KW-0067">ATP-binding</keyword>
<dbReference type="EMBL" id="FMSH01000272">
    <property type="protein sequence ID" value="SCU76779.1"/>
    <property type="molecule type" value="Genomic_DNA"/>
</dbReference>
<protein>
    <recommendedName>
        <fullName evidence="3">acetyl-CoA carboxylase</fullName>
        <ecNumber evidence="3">6.4.1.2</ecNumber>
    </recommendedName>
</protein>
<dbReference type="SUPFAM" id="SSF51246">
    <property type="entry name" value="Rudiment single hybrid motif"/>
    <property type="match status" value="1"/>
</dbReference>
<dbReference type="InterPro" id="IPR011762">
    <property type="entry name" value="COA_CT_N"/>
</dbReference>
<proteinExistence type="predicted"/>
<dbReference type="InterPro" id="IPR005479">
    <property type="entry name" value="CPAse_ATP-bd"/>
</dbReference>
<dbReference type="InterPro" id="IPR011763">
    <property type="entry name" value="COA_CT_C"/>
</dbReference>
<dbReference type="AlphaFoldDB" id="A0A1K0JNV9"/>
<dbReference type="SUPFAM" id="SSF52440">
    <property type="entry name" value="PreATP-grasp domain"/>
    <property type="match status" value="1"/>
</dbReference>
<dbReference type="PROSITE" id="PS50989">
    <property type="entry name" value="COA_CT_CTER"/>
    <property type="match status" value="1"/>
</dbReference>
<dbReference type="Pfam" id="PF02786">
    <property type="entry name" value="CPSase_L_D2"/>
    <property type="match status" value="1"/>
</dbReference>
<dbReference type="CDD" id="cd06850">
    <property type="entry name" value="biotinyl_domain"/>
    <property type="match status" value="1"/>
</dbReference>
<keyword evidence="5 9" id="KW-0547">Nucleotide-binding</keyword>
<dbReference type="Pfam" id="PF01039">
    <property type="entry name" value="Carboxyl_trans"/>
    <property type="match status" value="1"/>
</dbReference>